<sequence>MSLPDDARFQIQVARQHYDARLLTCALLSECYCPSSIADNLWHDIVFLRKRVNILSTVLLVNGVSSLLDVTSSSGRLSPVPGLTWQSAALRFSESDELTKIILDWALKMFEDLLLPIRGYVGRVWTAFDFQLYSAPYLFGKQRILDRDGVVSSIGVAIDSSAAEEDLENAGPTRIRSLEVTNIMPHVVSNHSTVQMLFSVFAGTNVESKLDAQHIKSLANLFCTDQFSSAMFKKFFIGVECLGERYRLRYSSSKPYGGSTRTLHPDGEEVTFGAGPRGHAIEFPDRELCNIHLAIGRVLHASGVGEVIDNLLADEAGLLGNDAGISAFSDKITLKRARDCLSRVIPKR</sequence>
<dbReference type="Proteomes" id="UP001217417">
    <property type="component" value="Unassembled WGS sequence"/>
</dbReference>
<evidence type="ECO:0000313" key="1">
    <source>
        <dbReference type="EMBL" id="KAJ8102431.1"/>
    </source>
</evidence>
<comment type="caution">
    <text evidence="1">The sequence shown here is derived from an EMBL/GenBank/DDBJ whole genome shotgun (WGS) entry which is preliminary data.</text>
</comment>
<accession>A0AAD7VV05</accession>
<reference evidence="1" key="1">
    <citation type="submission" date="2023-03" db="EMBL/GenBank/DDBJ databases">
        <title>Near-Complete genome sequence of Lipomyces tetrasporous NRRL Y-64009, an oleaginous yeast capable of growing on lignocellulosic hydrolysates.</title>
        <authorList>
            <consortium name="Lawrence Berkeley National Laboratory"/>
            <person name="Jagtap S.S."/>
            <person name="Liu J.-J."/>
            <person name="Walukiewicz H.E."/>
            <person name="Pangilinan J."/>
            <person name="Lipzen A."/>
            <person name="Ahrendt S."/>
            <person name="Koriabine M."/>
            <person name="Cobaugh K."/>
            <person name="Salamov A."/>
            <person name="Yoshinaga Y."/>
            <person name="Ng V."/>
            <person name="Daum C."/>
            <person name="Grigoriev I.V."/>
            <person name="Slininger P.J."/>
            <person name="Dien B.S."/>
            <person name="Jin Y.-S."/>
            <person name="Rao C.V."/>
        </authorList>
    </citation>
    <scope>NUCLEOTIDE SEQUENCE</scope>
    <source>
        <strain evidence="1">NRRL Y-64009</strain>
    </source>
</reference>
<gene>
    <name evidence="1" type="ORF">POJ06DRAFT_265296</name>
</gene>
<evidence type="ECO:0000313" key="2">
    <source>
        <dbReference type="Proteomes" id="UP001217417"/>
    </source>
</evidence>
<dbReference type="RefSeq" id="XP_056045881.1">
    <property type="nucleotide sequence ID" value="XM_056189065.1"/>
</dbReference>
<organism evidence="1 2">
    <name type="scientific">Lipomyces tetrasporus</name>
    <dbReference type="NCBI Taxonomy" id="54092"/>
    <lineage>
        <taxon>Eukaryota</taxon>
        <taxon>Fungi</taxon>
        <taxon>Dikarya</taxon>
        <taxon>Ascomycota</taxon>
        <taxon>Saccharomycotina</taxon>
        <taxon>Lipomycetes</taxon>
        <taxon>Lipomycetales</taxon>
        <taxon>Lipomycetaceae</taxon>
        <taxon>Lipomyces</taxon>
    </lineage>
</organism>
<evidence type="ECO:0008006" key="3">
    <source>
        <dbReference type="Google" id="ProtNLM"/>
    </source>
</evidence>
<dbReference type="EMBL" id="JARPMG010000002">
    <property type="protein sequence ID" value="KAJ8102431.1"/>
    <property type="molecule type" value="Genomic_DNA"/>
</dbReference>
<keyword evidence="2" id="KW-1185">Reference proteome</keyword>
<proteinExistence type="predicted"/>
<dbReference type="AlphaFoldDB" id="A0AAD7VV05"/>
<name>A0AAD7VV05_9ASCO</name>
<protein>
    <recommendedName>
        <fullName evidence="3">HNH nuclease domain-containing protein</fullName>
    </recommendedName>
</protein>
<dbReference type="GeneID" id="80884231"/>